<accession>A0ABP1Z0M7</accession>
<name>A0ABP1Z0M7_THIA3</name>
<organism evidence="2 3">
    <name type="scientific">Thiomonas arsenitoxydans (strain DSM 22701 / CIP 110005 / 3As)</name>
    <dbReference type="NCBI Taxonomy" id="426114"/>
    <lineage>
        <taxon>Bacteria</taxon>
        <taxon>Pseudomonadati</taxon>
        <taxon>Pseudomonadota</taxon>
        <taxon>Betaproteobacteria</taxon>
        <taxon>Burkholderiales</taxon>
        <taxon>Thiomonas</taxon>
    </lineage>
</organism>
<dbReference type="Proteomes" id="UP000078599">
    <property type="component" value="Unassembled WGS sequence"/>
</dbReference>
<proteinExistence type="predicted"/>
<keyword evidence="3" id="KW-1185">Reference proteome</keyword>
<evidence type="ECO:0000256" key="1">
    <source>
        <dbReference type="SAM" id="MobiDB-lite"/>
    </source>
</evidence>
<dbReference type="EMBL" id="CTRI01000002">
    <property type="protein sequence ID" value="CQR27109.1"/>
    <property type="molecule type" value="Genomic_DNA"/>
</dbReference>
<feature type="region of interest" description="Disordered" evidence="1">
    <location>
        <begin position="11"/>
        <end position="56"/>
    </location>
</feature>
<evidence type="ECO:0000313" key="3">
    <source>
        <dbReference type="Proteomes" id="UP000078599"/>
    </source>
</evidence>
<sequence>MLIIGTAFRVSRASAQTPRAEVIDKKSAERSPAPEFDSSKPLRSHKQSPGSYESITCKRSEGRFQISL</sequence>
<protein>
    <submittedName>
        <fullName evidence="2">Site-specific recombinase, phage integrase family</fullName>
    </submittedName>
</protein>
<comment type="caution">
    <text evidence="2">The sequence shown here is derived from an EMBL/GenBank/DDBJ whole genome shotgun (WGS) entry which is preliminary data.</text>
</comment>
<evidence type="ECO:0000313" key="2">
    <source>
        <dbReference type="EMBL" id="CQR27109.1"/>
    </source>
</evidence>
<reference evidence="2 3" key="1">
    <citation type="submission" date="2015-03" db="EMBL/GenBank/DDBJ databases">
        <authorList>
            <person name="Regsiter A."/>
            <person name="william w."/>
        </authorList>
    </citation>
    <scope>NUCLEOTIDE SEQUENCE [LARGE SCALE GENOMIC DNA]</scope>
    <source>
        <strain evidence="2 3">CB1</strain>
    </source>
</reference>
<gene>
    <name evidence="2" type="ORF">THICB1_100467</name>
</gene>